<reference evidence="3 4" key="1">
    <citation type="submission" date="2019-04" db="EMBL/GenBank/DDBJ databases">
        <title>Sphingobacterium olei sp. nov., isolated from oil-contaminated soil.</title>
        <authorList>
            <person name="Liu B."/>
        </authorList>
    </citation>
    <scope>NUCLEOTIDE SEQUENCE [LARGE SCALE GENOMIC DNA]</scope>
    <source>
        <strain evidence="3 4">HAL-9</strain>
    </source>
</reference>
<organism evidence="3 4">
    <name type="scientific">Sphingobacterium olei</name>
    <dbReference type="NCBI Taxonomy" id="2571155"/>
    <lineage>
        <taxon>Bacteria</taxon>
        <taxon>Pseudomonadati</taxon>
        <taxon>Bacteroidota</taxon>
        <taxon>Sphingobacteriia</taxon>
        <taxon>Sphingobacteriales</taxon>
        <taxon>Sphingobacteriaceae</taxon>
        <taxon>Sphingobacterium</taxon>
    </lineage>
</organism>
<dbReference type="InterPro" id="IPR047137">
    <property type="entry name" value="ORF3"/>
</dbReference>
<comment type="similarity">
    <text evidence="1">Belongs to the ribosome association toxin RatA family.</text>
</comment>
<dbReference type="AlphaFoldDB" id="A0A4U0NAW2"/>
<dbReference type="InterPro" id="IPR005031">
    <property type="entry name" value="COQ10_START"/>
</dbReference>
<keyword evidence="4" id="KW-1185">Reference proteome</keyword>
<dbReference type="OrthoDB" id="9797595at2"/>
<dbReference type="PANTHER" id="PTHR33824">
    <property type="entry name" value="POLYKETIDE CYCLASE/DEHYDRASE AND LIPID TRANSPORT SUPERFAMILY PROTEIN"/>
    <property type="match status" value="1"/>
</dbReference>
<gene>
    <name evidence="3" type="ORF">FAZ15_21625</name>
</gene>
<protein>
    <submittedName>
        <fullName evidence="3">SRPBCC family protein</fullName>
    </submittedName>
</protein>
<dbReference type="Gene3D" id="3.30.530.20">
    <property type="match status" value="1"/>
</dbReference>
<dbReference type="Proteomes" id="UP000306808">
    <property type="component" value="Unassembled WGS sequence"/>
</dbReference>
<accession>A0A4U0NAW2</accession>
<dbReference type="Pfam" id="PF03364">
    <property type="entry name" value="Polyketide_cyc"/>
    <property type="match status" value="1"/>
</dbReference>
<name>A0A4U0NAW2_9SPHI</name>
<evidence type="ECO:0000313" key="3">
    <source>
        <dbReference type="EMBL" id="TJZ50622.1"/>
    </source>
</evidence>
<dbReference type="SUPFAM" id="SSF55961">
    <property type="entry name" value="Bet v1-like"/>
    <property type="match status" value="1"/>
</dbReference>
<feature type="domain" description="Coenzyme Q-binding protein COQ10 START" evidence="2">
    <location>
        <begin position="97"/>
        <end position="197"/>
    </location>
</feature>
<dbReference type="InterPro" id="IPR023393">
    <property type="entry name" value="START-like_dom_sf"/>
</dbReference>
<dbReference type="EMBL" id="SUME01000013">
    <property type="protein sequence ID" value="TJZ50622.1"/>
    <property type="molecule type" value="Genomic_DNA"/>
</dbReference>
<dbReference type="RefSeq" id="WP_136903458.1">
    <property type="nucleotide sequence ID" value="NZ_SUME01000013.1"/>
</dbReference>
<evidence type="ECO:0000313" key="4">
    <source>
        <dbReference type="Proteomes" id="UP000306808"/>
    </source>
</evidence>
<dbReference type="PANTHER" id="PTHR33824:SF7">
    <property type="entry name" value="POLYKETIDE CYCLASE_DEHYDRASE AND LIPID TRANSPORT SUPERFAMILY PROTEIN"/>
    <property type="match status" value="1"/>
</dbReference>
<sequence length="240" mass="27294">MESIITNQDNVRKHNLESAQDDKQLGFSERAVSIALGAMIITRSFRRNPLKRPLKLLTGSYLLYRGVTGKCKLSQKLDCTDSCHRSNAINVQSEIIVNKPREEVYAYWRYLANLPNFMKYIKRVEEKTDTISHWEFELPWGSDVLSWNTVLVKDEPNQLIGWHSQTNAVVENSGKVEFSDVIGGVGTIINLVVTYHAPAGQVGRNVANLFTPTFEKLLESDLRNFKELIETGQLTTIESY</sequence>
<evidence type="ECO:0000259" key="2">
    <source>
        <dbReference type="Pfam" id="PF03364"/>
    </source>
</evidence>
<evidence type="ECO:0000256" key="1">
    <source>
        <dbReference type="ARBA" id="ARBA00008918"/>
    </source>
</evidence>
<proteinExistence type="inferred from homology"/>
<comment type="caution">
    <text evidence="3">The sequence shown here is derived from an EMBL/GenBank/DDBJ whole genome shotgun (WGS) entry which is preliminary data.</text>
</comment>
<dbReference type="CDD" id="cd07817">
    <property type="entry name" value="SRPBCC_8"/>
    <property type="match status" value="1"/>
</dbReference>